<accession>A0A3N4HPW8</accession>
<protein>
    <submittedName>
        <fullName evidence="2">Uncharacterized protein</fullName>
    </submittedName>
</protein>
<reference evidence="2 3" key="1">
    <citation type="journal article" date="2018" name="Nat. Ecol. Evol.">
        <title>Pezizomycetes genomes reveal the molecular basis of ectomycorrhizal truffle lifestyle.</title>
        <authorList>
            <person name="Murat C."/>
            <person name="Payen T."/>
            <person name="Noel B."/>
            <person name="Kuo A."/>
            <person name="Morin E."/>
            <person name="Chen J."/>
            <person name="Kohler A."/>
            <person name="Krizsan K."/>
            <person name="Balestrini R."/>
            <person name="Da Silva C."/>
            <person name="Montanini B."/>
            <person name="Hainaut M."/>
            <person name="Levati E."/>
            <person name="Barry K.W."/>
            <person name="Belfiori B."/>
            <person name="Cichocki N."/>
            <person name="Clum A."/>
            <person name="Dockter R.B."/>
            <person name="Fauchery L."/>
            <person name="Guy J."/>
            <person name="Iotti M."/>
            <person name="Le Tacon F."/>
            <person name="Lindquist E.A."/>
            <person name="Lipzen A."/>
            <person name="Malagnac F."/>
            <person name="Mello A."/>
            <person name="Molinier V."/>
            <person name="Miyauchi S."/>
            <person name="Poulain J."/>
            <person name="Riccioni C."/>
            <person name="Rubini A."/>
            <person name="Sitrit Y."/>
            <person name="Splivallo R."/>
            <person name="Traeger S."/>
            <person name="Wang M."/>
            <person name="Zifcakova L."/>
            <person name="Wipf D."/>
            <person name="Zambonelli A."/>
            <person name="Paolocci F."/>
            <person name="Nowrousian M."/>
            <person name="Ottonello S."/>
            <person name="Baldrian P."/>
            <person name="Spatafora J.W."/>
            <person name="Henrissat B."/>
            <person name="Nagy L.G."/>
            <person name="Aury J.M."/>
            <person name="Wincker P."/>
            <person name="Grigoriev I.V."/>
            <person name="Bonfante P."/>
            <person name="Martin F.M."/>
        </authorList>
    </citation>
    <scope>NUCLEOTIDE SEQUENCE [LARGE SCALE GENOMIC DNA]</scope>
    <source>
        <strain evidence="2 3">RN42</strain>
    </source>
</reference>
<keyword evidence="3" id="KW-1185">Reference proteome</keyword>
<evidence type="ECO:0000256" key="1">
    <source>
        <dbReference type="SAM" id="MobiDB-lite"/>
    </source>
</evidence>
<evidence type="ECO:0000313" key="2">
    <source>
        <dbReference type="EMBL" id="RPA71714.1"/>
    </source>
</evidence>
<feature type="region of interest" description="Disordered" evidence="1">
    <location>
        <begin position="329"/>
        <end position="359"/>
    </location>
</feature>
<dbReference type="Proteomes" id="UP000275078">
    <property type="component" value="Unassembled WGS sequence"/>
</dbReference>
<dbReference type="AlphaFoldDB" id="A0A3N4HPW8"/>
<feature type="compositionally biased region" description="Polar residues" evidence="1">
    <location>
        <begin position="336"/>
        <end position="355"/>
    </location>
</feature>
<feature type="compositionally biased region" description="Polar residues" evidence="1">
    <location>
        <begin position="193"/>
        <end position="203"/>
    </location>
</feature>
<feature type="compositionally biased region" description="Pro residues" evidence="1">
    <location>
        <begin position="119"/>
        <end position="128"/>
    </location>
</feature>
<gene>
    <name evidence="2" type="ORF">BJ508DRAFT_335773</name>
</gene>
<sequence length="405" mass="45282">MEQQLDSYRKKHRFNHPGIDAPSPLAKSLCKRREVFDTGFQYLMDARVMSVRHLDHPDQKGIIRPLPADRCPTNHYLHNVQTHRLSLTRSVPALSSTTSMKRPSPAPAPAGRVQMGRGKPPPDMPRPCPGSNSPAPSRSILAPTPTLAYQQLRSPSVAASDYQSTLYQAISSPGLSFNQIHHQPRDELRNVRQVHSSANLRQPSQPPIGSGCPSHHQEQMNVNEPRHFKQSPHYREDREDFGNYDQHRYYQEQQEFEHNRHTCTTPTQQQFNKTFEALNSLNAQMRGPVSPYVTQEYHTQDTTQAPESDPMDISDDLNGMAGVAHPEQVTPAANRRPSNTEQPIDQGTPVNTRPSGSGLDLVPIETEILGANTTLRASEVTIQEDFNAAGNLTKLDEDSFLGSCN</sequence>
<feature type="region of interest" description="Disordered" evidence="1">
    <location>
        <begin position="93"/>
        <end position="141"/>
    </location>
</feature>
<name>A0A3N4HPW8_ASCIM</name>
<feature type="region of interest" description="Disordered" evidence="1">
    <location>
        <begin position="192"/>
        <end position="219"/>
    </location>
</feature>
<proteinExistence type="predicted"/>
<dbReference type="EMBL" id="ML119905">
    <property type="protein sequence ID" value="RPA71714.1"/>
    <property type="molecule type" value="Genomic_DNA"/>
</dbReference>
<evidence type="ECO:0000313" key="3">
    <source>
        <dbReference type="Proteomes" id="UP000275078"/>
    </source>
</evidence>
<organism evidence="2 3">
    <name type="scientific">Ascobolus immersus RN42</name>
    <dbReference type="NCBI Taxonomy" id="1160509"/>
    <lineage>
        <taxon>Eukaryota</taxon>
        <taxon>Fungi</taxon>
        <taxon>Dikarya</taxon>
        <taxon>Ascomycota</taxon>
        <taxon>Pezizomycotina</taxon>
        <taxon>Pezizomycetes</taxon>
        <taxon>Pezizales</taxon>
        <taxon>Ascobolaceae</taxon>
        <taxon>Ascobolus</taxon>
    </lineage>
</organism>